<name>D8PYF2_SCHCM</name>
<proteinExistence type="predicted"/>
<dbReference type="KEGG" id="scm:SCHCO_02491766"/>
<feature type="non-terminal residue" evidence="1">
    <location>
        <position position="435"/>
    </location>
</feature>
<evidence type="ECO:0000313" key="2">
    <source>
        <dbReference type="Proteomes" id="UP000007431"/>
    </source>
</evidence>
<accession>D8PYF2</accession>
<dbReference type="RefSeq" id="XP_003033588.1">
    <property type="nucleotide sequence ID" value="XM_003033542.1"/>
</dbReference>
<dbReference type="InParanoid" id="D8PYF2"/>
<dbReference type="HOGENOM" id="CLU_630302_0_0_1"/>
<evidence type="ECO:0000313" key="1">
    <source>
        <dbReference type="EMBL" id="EFI98685.1"/>
    </source>
</evidence>
<keyword evidence="2" id="KW-1185">Reference proteome</keyword>
<gene>
    <name evidence="1" type="ORF">SCHCODRAFT_106354</name>
</gene>
<dbReference type="VEuPathDB" id="FungiDB:SCHCODRAFT_02491766"/>
<dbReference type="EMBL" id="GL377304">
    <property type="protein sequence ID" value="EFI98685.1"/>
    <property type="molecule type" value="Genomic_DNA"/>
</dbReference>
<protein>
    <recommendedName>
        <fullName evidence="3">F-box domain-containing protein</fullName>
    </recommendedName>
</protein>
<organism evidence="2">
    <name type="scientific">Schizophyllum commune (strain H4-8 / FGSC 9210)</name>
    <name type="common">Split gill fungus</name>
    <dbReference type="NCBI Taxonomy" id="578458"/>
    <lineage>
        <taxon>Eukaryota</taxon>
        <taxon>Fungi</taxon>
        <taxon>Dikarya</taxon>
        <taxon>Basidiomycota</taxon>
        <taxon>Agaricomycotina</taxon>
        <taxon>Agaricomycetes</taxon>
        <taxon>Agaricomycetidae</taxon>
        <taxon>Agaricales</taxon>
        <taxon>Schizophyllaceae</taxon>
        <taxon>Schizophyllum</taxon>
    </lineage>
</organism>
<dbReference type="GeneID" id="9592305"/>
<sequence>MSTSSDDPLPTEIKACILAELQADGAMGTLASCSSASRSLHHIALRILYREVWLPNPDIAKRFFRAMKPSKLRLLPRVRTLHILDHPYRWMGACNIWSSIIVELSRQGLETLDIQCWNKSTALYHTIFADAGADEPLLSCILRSGLSKLAFEGLCYLDMAIFSGPTKIEHLLLPNFCTNDPFSLDASTKARIYSKADILQITPVAPQKWKSSALSPLRTLSVPTQIGHAFSTKILSLSDAGYHVFHLGHLERLYLHLSPHCRTAGEEAARYMRGAPITLRGLALSNAPLSGPLSTGLMSLVTDVTFPDLAALHLFLKHDEKLGNLSDSASWITEMFFKAPNITHLVVGLSCIGGPEIVHDLLGEGLQMVVSVICKHVAWQSLHSIKILLWASEANETDKEVDCGASLAALQSACPRADTEIHFSPDIPPRIILEW</sequence>
<evidence type="ECO:0008006" key="3">
    <source>
        <dbReference type="Google" id="ProtNLM"/>
    </source>
</evidence>
<dbReference type="AlphaFoldDB" id="D8PYF2"/>
<dbReference type="Proteomes" id="UP000007431">
    <property type="component" value="Unassembled WGS sequence"/>
</dbReference>
<reference evidence="1 2" key="1">
    <citation type="journal article" date="2010" name="Nat. Biotechnol.">
        <title>Genome sequence of the model mushroom Schizophyllum commune.</title>
        <authorList>
            <person name="Ohm R.A."/>
            <person name="de Jong J.F."/>
            <person name="Lugones L.G."/>
            <person name="Aerts A."/>
            <person name="Kothe E."/>
            <person name="Stajich J.E."/>
            <person name="de Vries R.P."/>
            <person name="Record E."/>
            <person name="Levasseur A."/>
            <person name="Baker S.E."/>
            <person name="Bartholomew K.A."/>
            <person name="Coutinho P.M."/>
            <person name="Erdmann S."/>
            <person name="Fowler T.J."/>
            <person name="Gathman A.C."/>
            <person name="Lombard V."/>
            <person name="Henrissat B."/>
            <person name="Knabe N."/>
            <person name="Kuees U."/>
            <person name="Lilly W.W."/>
            <person name="Lindquist E."/>
            <person name="Lucas S."/>
            <person name="Magnuson J.K."/>
            <person name="Piumi F."/>
            <person name="Raudaskoski M."/>
            <person name="Salamov A."/>
            <person name="Schmutz J."/>
            <person name="Schwarze F.W.M.R."/>
            <person name="vanKuyk P.A."/>
            <person name="Horton J.S."/>
            <person name="Grigoriev I.V."/>
            <person name="Woesten H.A.B."/>
        </authorList>
    </citation>
    <scope>NUCLEOTIDE SEQUENCE [LARGE SCALE GENOMIC DNA]</scope>
    <source>
        <strain evidence="2">H4-8 / FGSC 9210</strain>
    </source>
</reference>